<feature type="domain" description="PHD-type" evidence="15">
    <location>
        <begin position="7"/>
        <end position="57"/>
    </location>
</feature>
<evidence type="ECO:0000259" key="15">
    <source>
        <dbReference type="PROSITE" id="PS50016"/>
    </source>
</evidence>
<dbReference type="Proteomes" id="UP000694843">
    <property type="component" value="Unplaced"/>
</dbReference>
<dbReference type="GO" id="GO:0045893">
    <property type="term" value="P:positive regulation of DNA-templated transcription"/>
    <property type="evidence" value="ECO:0007669"/>
    <property type="project" value="TreeGrafter"/>
</dbReference>
<feature type="compositionally biased region" description="Polar residues" evidence="14">
    <location>
        <begin position="254"/>
        <end position="264"/>
    </location>
</feature>
<feature type="compositionally biased region" description="Basic and acidic residues" evidence="14">
    <location>
        <begin position="492"/>
        <end position="507"/>
    </location>
</feature>
<dbReference type="InterPro" id="IPR011011">
    <property type="entry name" value="Znf_FYVE_PHD"/>
</dbReference>
<evidence type="ECO:0000259" key="16">
    <source>
        <dbReference type="PROSITE" id="PS51058"/>
    </source>
</evidence>
<sequence length="1096" mass="122878">MSDEEEEIYCICRSSDVSRFMIACDNCEEWYHGDCINVTEKEAGIIKKFFCQVCREKNPSLQIRYKVSKVLNSSEKHSKDKDRPKKDDKTKESKGFSSKSTDRSIEEKVQAKKDKSKIAKPKEHKKSFLQDSKDRESPASKDKSKCKSPRREYSKVATSPDNIKHKSKEKCLKDEIHKDKKLSKDKSYEKLDGTSDKKKVKDIHKESKSHIDGKVKKKDKPKGSSNTPSKESKSHKEKSLKTESKMAAKKFSNLEVTANGSSVKTPCHEVATPSAPVKEKPSAPLNISNSIPSSSGDIVRDTIQDVIKSDKTSGVFSSILEKTLSRPKQTTASALIAPTTQSKSSNKDSPQLSSTNNSSKTSNSLPSKTSGISSNSSKNAGKLSGRQLSVDLKDIMVPGIKCGTCDACRTPRDCGVCVTCVGGDKNQSCLARCCRNQVATNSGIPLNRPVTTPEARASGDINVLPPAPPVRLAAKLPRSDVLWQSSSDDDDERSRTVLKDRNERLSDDDAWEPAGKIMEPPAAKTKNKIKKKKTTVAGGGGGGRKRKAEEVRGGSDDEDGGRRQCQGPGCVRAARPHSKYCSDECGLQLAQKRIFAELERVVERGLQLMVDPQADEEIEDEGTEGQGVYCVTCGHEVSTRRAIKHMENCFNKMESQTTFGSQFKTRIEGNTMFCDFYSPSTRTYCKRLRVMCPEHYKEPKVPETRVCGAPLLQDLFKESGELCRASRKKCIKHYRWERLCRPDVCLDNTCWRDWMKLDELLEQERLVRQSMTNRAGVLGLMLHSTFDHPLASRFEQLKLQQQQQREQQLRQQQEQHFAQQIDQASKTENEAHDTFASPPVVQRLSTETMQPEGRQILQTIQVQKPQTITIPKFRLYGPQQPMHKIGNQSGSNPQVVRVQLQSPQQLNMVRPKPPTHVVVQQSNALPEQQQMVNQQSLNQRPVLQVQYCKPQGQQQPSQPHAQSKVTLSDHRYFQNPAKVPQTPNTVTLVRRSDHIYYRPPASGAAHLKLKVTQHKTTTPPNQKKVIHLQKSASGSLYLQTPQSQTSARFGDQGVRPHQDHQYGVPPAPLYLRSPSPRPPLRSDHVYFSSKPPRPSK</sequence>
<evidence type="ECO:0000256" key="10">
    <source>
        <dbReference type="ARBA" id="ARBA00023828"/>
    </source>
</evidence>
<dbReference type="InterPro" id="IPR019787">
    <property type="entry name" value="Znf_PHD-finger"/>
</dbReference>
<dbReference type="PROSITE" id="PS01359">
    <property type="entry name" value="ZF_PHD_1"/>
    <property type="match status" value="1"/>
</dbReference>
<dbReference type="Pfam" id="PF12269">
    <property type="entry name" value="CpG_bind_C"/>
    <property type="match status" value="1"/>
</dbReference>
<dbReference type="InterPro" id="IPR002857">
    <property type="entry name" value="Znf_CXXC"/>
</dbReference>
<keyword evidence="8" id="KW-0804">Transcription</keyword>
<dbReference type="AlphaFoldDB" id="A0A8B7PNN3"/>
<evidence type="ECO:0000256" key="14">
    <source>
        <dbReference type="SAM" id="MobiDB-lite"/>
    </source>
</evidence>
<keyword evidence="4 12" id="KW-0863">Zinc-finger</keyword>
<dbReference type="GeneID" id="108683046"/>
<feature type="region of interest" description="Disordered" evidence="14">
    <location>
        <begin position="1032"/>
        <end position="1096"/>
    </location>
</feature>
<feature type="coiled-coil region" evidence="13">
    <location>
        <begin position="792"/>
        <end position="819"/>
    </location>
</feature>
<dbReference type="InterPro" id="IPR037869">
    <property type="entry name" value="Spp1/CFP1"/>
</dbReference>
<dbReference type="InterPro" id="IPR022056">
    <property type="entry name" value="CpG-bd_C"/>
</dbReference>
<feature type="region of interest" description="Disordered" evidence="14">
    <location>
        <begin position="483"/>
        <end position="569"/>
    </location>
</feature>
<dbReference type="SMART" id="SM00249">
    <property type="entry name" value="PHD"/>
    <property type="match status" value="1"/>
</dbReference>
<dbReference type="Pfam" id="PF00628">
    <property type="entry name" value="PHD"/>
    <property type="match status" value="1"/>
</dbReference>
<evidence type="ECO:0000313" key="17">
    <source>
        <dbReference type="Proteomes" id="UP000694843"/>
    </source>
</evidence>
<dbReference type="Gene3D" id="3.30.40.10">
    <property type="entry name" value="Zinc/RING finger domain, C3HC4 (zinc finger)"/>
    <property type="match status" value="1"/>
</dbReference>
<dbReference type="InterPro" id="IPR013083">
    <property type="entry name" value="Znf_RING/FYVE/PHD"/>
</dbReference>
<keyword evidence="2" id="KW-0597">Phosphoprotein</keyword>
<dbReference type="SUPFAM" id="SSF57903">
    <property type="entry name" value="FYVE/PHD zinc finger"/>
    <property type="match status" value="1"/>
</dbReference>
<feature type="compositionally biased region" description="Basic and acidic residues" evidence="14">
    <location>
        <begin position="169"/>
        <end position="214"/>
    </location>
</feature>
<feature type="region of interest" description="Disordered" evidence="14">
    <location>
        <begin position="327"/>
        <end position="383"/>
    </location>
</feature>
<keyword evidence="5" id="KW-0862">Zinc</keyword>
<proteinExistence type="predicted"/>
<keyword evidence="13" id="KW-0175">Coiled coil</keyword>
<feature type="compositionally biased region" description="Basic and acidic residues" evidence="14">
    <location>
        <begin position="230"/>
        <end position="246"/>
    </location>
</feature>
<evidence type="ECO:0000313" key="18">
    <source>
        <dbReference type="RefSeq" id="XP_018027814.1"/>
    </source>
</evidence>
<dbReference type="PROSITE" id="PS50016">
    <property type="entry name" value="ZF_PHD_2"/>
    <property type="match status" value="1"/>
</dbReference>
<dbReference type="GO" id="GO:0003677">
    <property type="term" value="F:DNA binding"/>
    <property type="evidence" value="ECO:0007669"/>
    <property type="project" value="UniProtKB-KW"/>
</dbReference>
<evidence type="ECO:0000256" key="1">
    <source>
        <dbReference type="ARBA" id="ARBA00004123"/>
    </source>
</evidence>
<organism evidence="17 18">
    <name type="scientific">Hyalella azteca</name>
    <name type="common">Amphipod</name>
    <dbReference type="NCBI Taxonomy" id="294128"/>
    <lineage>
        <taxon>Eukaryota</taxon>
        <taxon>Metazoa</taxon>
        <taxon>Ecdysozoa</taxon>
        <taxon>Arthropoda</taxon>
        <taxon>Crustacea</taxon>
        <taxon>Multicrustacea</taxon>
        <taxon>Malacostraca</taxon>
        <taxon>Eumalacostraca</taxon>
        <taxon>Peracarida</taxon>
        <taxon>Amphipoda</taxon>
        <taxon>Senticaudata</taxon>
        <taxon>Talitrida</taxon>
        <taxon>Talitroidea</taxon>
        <taxon>Hyalellidae</taxon>
        <taxon>Hyalella</taxon>
    </lineage>
</organism>
<accession>A0A8B7PNN3</accession>
<feature type="domain" description="CXXC-type" evidence="16">
    <location>
        <begin position="390"/>
        <end position="435"/>
    </location>
</feature>
<keyword evidence="9" id="KW-0539">Nucleus</keyword>
<keyword evidence="3" id="KW-0479">Metal-binding</keyword>
<dbReference type="PANTHER" id="PTHR46174:SF1">
    <property type="entry name" value="CXXC-TYPE ZINC FINGER PROTEIN 1"/>
    <property type="match status" value="1"/>
</dbReference>
<dbReference type="FunFam" id="3.30.40.10:FF:000138">
    <property type="entry name" value="CXXC-type zinc finger protein 1"/>
    <property type="match status" value="1"/>
</dbReference>
<dbReference type="PROSITE" id="PS51058">
    <property type="entry name" value="ZF_CXXC"/>
    <property type="match status" value="1"/>
</dbReference>
<keyword evidence="17" id="KW-1185">Reference proteome</keyword>
<feature type="compositionally biased region" description="Low complexity" evidence="14">
    <location>
        <begin position="352"/>
        <end position="382"/>
    </location>
</feature>
<keyword evidence="7" id="KW-0238">DNA-binding</keyword>
<evidence type="ECO:0000256" key="11">
    <source>
        <dbReference type="ARBA" id="ARBA00081451"/>
    </source>
</evidence>
<gene>
    <name evidence="18" type="primary">LOC108683046</name>
</gene>
<evidence type="ECO:0000256" key="3">
    <source>
        <dbReference type="ARBA" id="ARBA00022723"/>
    </source>
</evidence>
<keyword evidence="6" id="KW-0805">Transcription regulation</keyword>
<comment type="subcellular location">
    <subcellularLocation>
        <location evidence="1">Nucleus</location>
    </subcellularLocation>
</comment>
<dbReference type="RefSeq" id="XP_018027814.1">
    <property type="nucleotide sequence ID" value="XM_018172325.2"/>
</dbReference>
<evidence type="ECO:0000256" key="8">
    <source>
        <dbReference type="ARBA" id="ARBA00023163"/>
    </source>
</evidence>
<feature type="region of interest" description="Disordered" evidence="14">
    <location>
        <begin position="72"/>
        <end position="297"/>
    </location>
</feature>
<feature type="compositionally biased region" description="Polar residues" evidence="14">
    <location>
        <begin position="327"/>
        <end position="351"/>
    </location>
</feature>
<feature type="compositionally biased region" description="Polar residues" evidence="14">
    <location>
        <begin position="1032"/>
        <end position="1047"/>
    </location>
</feature>
<evidence type="ECO:0000256" key="7">
    <source>
        <dbReference type="ARBA" id="ARBA00023125"/>
    </source>
</evidence>
<protein>
    <recommendedName>
        <fullName evidence="10">CXXC-type zinc finger protein 1</fullName>
    </recommendedName>
    <alternativeName>
        <fullName evidence="11">PHD finger and CXXC domain-containing protein 1</fullName>
    </alternativeName>
</protein>
<dbReference type="KEGG" id="hazt:108683046"/>
<dbReference type="PANTHER" id="PTHR46174">
    <property type="entry name" value="CXXC-TYPE ZINC FINGER PROTEIN 1"/>
    <property type="match status" value="1"/>
</dbReference>
<evidence type="ECO:0000256" key="2">
    <source>
        <dbReference type="ARBA" id="ARBA00022553"/>
    </source>
</evidence>
<feature type="compositionally biased region" description="Basic residues" evidence="14">
    <location>
        <begin position="525"/>
        <end position="534"/>
    </location>
</feature>
<dbReference type="InterPro" id="IPR019786">
    <property type="entry name" value="Zinc_finger_PHD-type_CS"/>
</dbReference>
<dbReference type="CDD" id="cd15553">
    <property type="entry name" value="PHD_Cfp1"/>
    <property type="match status" value="1"/>
</dbReference>
<evidence type="ECO:0000256" key="12">
    <source>
        <dbReference type="PROSITE-ProRule" id="PRU00509"/>
    </source>
</evidence>
<evidence type="ECO:0000256" key="9">
    <source>
        <dbReference type="ARBA" id="ARBA00023242"/>
    </source>
</evidence>
<reference evidence="18" key="1">
    <citation type="submission" date="2025-08" db="UniProtKB">
        <authorList>
            <consortium name="RefSeq"/>
        </authorList>
    </citation>
    <scope>IDENTIFICATION</scope>
    <source>
        <tissue evidence="18">Whole organism</tissue>
    </source>
</reference>
<feature type="compositionally biased region" description="Basic and acidic residues" evidence="14">
    <location>
        <begin position="74"/>
        <end position="154"/>
    </location>
</feature>
<evidence type="ECO:0000256" key="5">
    <source>
        <dbReference type="ARBA" id="ARBA00022833"/>
    </source>
</evidence>
<dbReference type="GO" id="GO:0048188">
    <property type="term" value="C:Set1C/COMPASS complex"/>
    <property type="evidence" value="ECO:0007669"/>
    <property type="project" value="InterPro"/>
</dbReference>
<name>A0A8B7PNN3_HYAAZ</name>
<evidence type="ECO:0000256" key="4">
    <source>
        <dbReference type="ARBA" id="ARBA00022771"/>
    </source>
</evidence>
<dbReference type="OrthoDB" id="419183at2759"/>
<dbReference type="InterPro" id="IPR001965">
    <property type="entry name" value="Znf_PHD"/>
</dbReference>
<evidence type="ECO:0000256" key="6">
    <source>
        <dbReference type="ARBA" id="ARBA00023015"/>
    </source>
</evidence>
<dbReference type="GO" id="GO:0008270">
    <property type="term" value="F:zinc ion binding"/>
    <property type="evidence" value="ECO:0007669"/>
    <property type="project" value="UniProtKB-KW"/>
</dbReference>
<evidence type="ECO:0000256" key="13">
    <source>
        <dbReference type="SAM" id="Coils"/>
    </source>
</evidence>
<feature type="compositionally biased region" description="Low complexity" evidence="14">
    <location>
        <begin position="282"/>
        <end position="295"/>
    </location>
</feature>